<dbReference type="AlphaFoldDB" id="A0AAW3V3M3"/>
<organism evidence="1 2">
    <name type="scientific">Paraburkholderia fungorum</name>
    <dbReference type="NCBI Taxonomy" id="134537"/>
    <lineage>
        <taxon>Bacteria</taxon>
        <taxon>Pseudomonadati</taxon>
        <taxon>Pseudomonadota</taxon>
        <taxon>Betaproteobacteria</taxon>
        <taxon>Burkholderiales</taxon>
        <taxon>Burkholderiaceae</taxon>
        <taxon>Paraburkholderia</taxon>
    </lineage>
</organism>
<evidence type="ECO:0000313" key="2">
    <source>
        <dbReference type="Proteomes" id="UP000518681"/>
    </source>
</evidence>
<proteinExistence type="predicted"/>
<reference evidence="1 2" key="1">
    <citation type="submission" date="2020-08" db="EMBL/GenBank/DDBJ databases">
        <title>Genomic Encyclopedia of Type Strains, Phase IV (KMG-V): Genome sequencing to study the core and pangenomes of soil and plant-associated prokaryotes.</title>
        <authorList>
            <person name="Whitman W."/>
        </authorList>
    </citation>
    <scope>NUCLEOTIDE SEQUENCE [LARGE SCALE GENOMIC DNA]</scope>
    <source>
        <strain evidence="1 2">SEMIA 4013</strain>
    </source>
</reference>
<dbReference type="EMBL" id="JACIIK010000011">
    <property type="protein sequence ID" value="MBB6205193.1"/>
    <property type="molecule type" value="Genomic_DNA"/>
</dbReference>
<comment type="caution">
    <text evidence="1">The sequence shown here is derived from an EMBL/GenBank/DDBJ whole genome shotgun (WGS) entry which is preliminary data.</text>
</comment>
<gene>
    <name evidence="1" type="ORF">GGD69_006087</name>
</gene>
<protein>
    <submittedName>
        <fullName evidence="1">Uncharacterized protein</fullName>
    </submittedName>
</protein>
<accession>A0AAW3V3M3</accession>
<evidence type="ECO:0000313" key="1">
    <source>
        <dbReference type="EMBL" id="MBB6205193.1"/>
    </source>
</evidence>
<dbReference type="GeneID" id="66513271"/>
<dbReference type="Proteomes" id="UP000518681">
    <property type="component" value="Unassembled WGS sequence"/>
</dbReference>
<name>A0AAW3V3M3_9BURK</name>
<sequence>MKSESVSDGPANGQGNVATVRGIGMMVYREFENGWMLAMNDEAGKKVVPDSLFRFGRQFDGRPVIDFWQREGGSGLRGFLPHETENSVRAFLLDLGFTEVRRYDPQGDPELETIAPMLRSGR</sequence>
<dbReference type="RefSeq" id="WP_127837876.1">
    <property type="nucleotide sequence ID" value="NZ_CADFGE010000021.1"/>
</dbReference>